<keyword evidence="1" id="KW-0677">Repeat</keyword>
<dbReference type="GO" id="GO:0034080">
    <property type="term" value="P:CENP-A containing chromatin assembly"/>
    <property type="evidence" value="ECO:0007669"/>
    <property type="project" value="TreeGrafter"/>
</dbReference>
<dbReference type="InterPro" id="IPR011990">
    <property type="entry name" value="TPR-like_helical_dom_sf"/>
</dbReference>
<dbReference type="GO" id="GO:0042393">
    <property type="term" value="F:histone binding"/>
    <property type="evidence" value="ECO:0007669"/>
    <property type="project" value="TreeGrafter"/>
</dbReference>
<dbReference type="InterPro" id="IPR051730">
    <property type="entry name" value="NASP-like"/>
</dbReference>
<reference evidence="4 5" key="2">
    <citation type="submission" date="2020-07" db="EMBL/GenBank/DDBJ databases">
        <title>Genome assembly of wild tea tree DASZ reveals pedigree and selection history of tea varieties.</title>
        <authorList>
            <person name="Zhang W."/>
        </authorList>
    </citation>
    <scope>NUCLEOTIDE SEQUENCE [LARGE SCALE GENOMIC DNA]</scope>
    <source>
        <strain evidence="5">cv. G240</strain>
        <tissue evidence="4">Leaf</tissue>
    </source>
</reference>
<accession>A0A7J7I261</accession>
<dbReference type="Proteomes" id="UP000593564">
    <property type="component" value="Unassembled WGS sequence"/>
</dbReference>
<evidence type="ECO:0000313" key="4">
    <source>
        <dbReference type="EMBL" id="KAF5958188.1"/>
    </source>
</evidence>
<feature type="region of interest" description="Disordered" evidence="3">
    <location>
        <begin position="481"/>
        <end position="514"/>
    </location>
</feature>
<evidence type="ECO:0008006" key="6">
    <source>
        <dbReference type="Google" id="ProtNLM"/>
    </source>
</evidence>
<organism evidence="4 5">
    <name type="scientific">Camellia sinensis</name>
    <name type="common">Tea plant</name>
    <name type="synonym">Thea sinensis</name>
    <dbReference type="NCBI Taxonomy" id="4442"/>
    <lineage>
        <taxon>Eukaryota</taxon>
        <taxon>Viridiplantae</taxon>
        <taxon>Streptophyta</taxon>
        <taxon>Embryophyta</taxon>
        <taxon>Tracheophyta</taxon>
        <taxon>Spermatophyta</taxon>
        <taxon>Magnoliopsida</taxon>
        <taxon>eudicotyledons</taxon>
        <taxon>Gunneridae</taxon>
        <taxon>Pentapetalae</taxon>
        <taxon>asterids</taxon>
        <taxon>Ericales</taxon>
        <taxon>Theaceae</taxon>
        <taxon>Camellia</taxon>
    </lineage>
</organism>
<feature type="compositionally biased region" description="Basic and acidic residues" evidence="3">
    <location>
        <begin position="505"/>
        <end position="514"/>
    </location>
</feature>
<evidence type="ECO:0000313" key="5">
    <source>
        <dbReference type="Proteomes" id="UP000593564"/>
    </source>
</evidence>
<dbReference type="GO" id="GO:0005654">
    <property type="term" value="C:nucleoplasm"/>
    <property type="evidence" value="ECO:0007669"/>
    <property type="project" value="TreeGrafter"/>
</dbReference>
<dbReference type="EMBL" id="JACBKZ010000002">
    <property type="protein sequence ID" value="KAF5958188.1"/>
    <property type="molecule type" value="Genomic_DNA"/>
</dbReference>
<keyword evidence="2" id="KW-0802">TPR repeat</keyword>
<evidence type="ECO:0000256" key="1">
    <source>
        <dbReference type="ARBA" id="ARBA00022737"/>
    </source>
</evidence>
<feature type="region of interest" description="Disordered" evidence="3">
    <location>
        <begin position="1"/>
        <end position="53"/>
    </location>
</feature>
<proteinExistence type="predicted"/>
<feature type="compositionally biased region" description="Polar residues" evidence="3">
    <location>
        <begin position="7"/>
        <end position="17"/>
    </location>
</feature>
<comment type="caution">
    <text evidence="4">The sequence shown here is derived from an EMBL/GenBank/DDBJ whole genome shotgun (WGS) entry which is preliminary data.</text>
</comment>
<evidence type="ECO:0000256" key="3">
    <source>
        <dbReference type="SAM" id="MobiDB-lite"/>
    </source>
</evidence>
<feature type="compositionally biased region" description="Acidic residues" evidence="3">
    <location>
        <begin position="192"/>
        <end position="211"/>
    </location>
</feature>
<keyword evidence="5" id="KW-1185">Reference proteome</keyword>
<dbReference type="SUPFAM" id="SSF48452">
    <property type="entry name" value="TPR-like"/>
    <property type="match status" value="1"/>
</dbReference>
<name>A0A7J7I261_CAMSI</name>
<evidence type="ECO:0000256" key="2">
    <source>
        <dbReference type="ARBA" id="ARBA00022803"/>
    </source>
</evidence>
<feature type="compositionally biased region" description="Low complexity" evidence="3">
    <location>
        <begin position="481"/>
        <end position="495"/>
    </location>
</feature>
<reference evidence="5" key="1">
    <citation type="journal article" date="2020" name="Nat. Commun.">
        <title>Genome assembly of wild tea tree DASZ reveals pedigree and selection history of tea varieties.</title>
        <authorList>
            <person name="Zhang W."/>
            <person name="Zhang Y."/>
            <person name="Qiu H."/>
            <person name="Guo Y."/>
            <person name="Wan H."/>
            <person name="Zhang X."/>
            <person name="Scossa F."/>
            <person name="Alseekh S."/>
            <person name="Zhang Q."/>
            <person name="Wang P."/>
            <person name="Xu L."/>
            <person name="Schmidt M.H."/>
            <person name="Jia X."/>
            <person name="Li D."/>
            <person name="Zhu A."/>
            <person name="Guo F."/>
            <person name="Chen W."/>
            <person name="Ni D."/>
            <person name="Usadel B."/>
            <person name="Fernie A.R."/>
            <person name="Wen W."/>
        </authorList>
    </citation>
    <scope>NUCLEOTIDE SEQUENCE [LARGE SCALE GENOMIC DNA]</scope>
    <source>
        <strain evidence="5">cv. G240</strain>
    </source>
</reference>
<gene>
    <name evidence="4" type="ORF">HYC85_005413</name>
</gene>
<sequence length="514" mass="54760">MADEAPNSETPPQNAEQASVEATIESNAEGGTESSCDNINLQTSTLTTSDGDREKSLEYADELMERGSKASKDHDYSEATDCYSRSLEISCGKDAVLMWAAHYGELAPECVNSYYKYGCALLYKAQEEADPLGAVPKKEGESQQFSDKDGSVKNAVIGESSSASVSGNVELEGSSKPQEGAADDVSGGKDQEENDEESDAEDLPEGDEDESDLDLAWKMLDVARAIVEKHSGDTMEKVDILSALAEVALEREDVETSLSDYLKALAILERLVEPDSRYIAELEFRNFRICLCLEIGSKAEEAIPYCQKALSICKSRVQRLMNESKILSESTATSIVSELDQTVQLSSNGSQSNDSVTDKEAEIETLTGLSDELEKKASLTEVPIRCQYFTIHDTYLTLEDLQQLVSNPTSILSDILGMISAKARGTNKNAPSVMSTSNLGVASSSGDLNSPTVSTAHTNGAAAGVTHLGVVGRGVKRVSMSSAGAAESAGTAESSPMKKPGLDPTPDKGDGKGC</sequence>
<dbReference type="GO" id="GO:0006335">
    <property type="term" value="P:DNA replication-dependent chromatin assembly"/>
    <property type="evidence" value="ECO:0007669"/>
    <property type="project" value="TreeGrafter"/>
</dbReference>
<protein>
    <recommendedName>
        <fullName evidence="6">Tetratricopeptide SHNi-TPR domain-containing protein</fullName>
    </recommendedName>
</protein>
<feature type="region of interest" description="Disordered" evidence="3">
    <location>
        <begin position="160"/>
        <end position="211"/>
    </location>
</feature>
<dbReference type="PANTHER" id="PTHR15081">
    <property type="entry name" value="NUCLEAR AUTOANTIGENIC SPERM PROTEIN NASP -RELATED"/>
    <property type="match status" value="1"/>
</dbReference>
<feature type="compositionally biased region" description="Polar residues" evidence="3">
    <location>
        <begin position="32"/>
        <end position="49"/>
    </location>
</feature>
<dbReference type="AlphaFoldDB" id="A0A7J7I261"/>
<dbReference type="Gene3D" id="1.25.40.10">
    <property type="entry name" value="Tetratricopeptide repeat domain"/>
    <property type="match status" value="2"/>
</dbReference>
<dbReference type="PANTHER" id="PTHR15081:SF1">
    <property type="entry name" value="NUCLEAR AUTOANTIGENIC SPERM PROTEIN"/>
    <property type="match status" value="1"/>
</dbReference>